<keyword evidence="3 11" id="KW-0808">Transferase</keyword>
<evidence type="ECO:0000256" key="9">
    <source>
        <dbReference type="PIRSR" id="PIRSR001434-2"/>
    </source>
</evidence>
<evidence type="ECO:0000256" key="5">
    <source>
        <dbReference type="ARBA" id="ARBA00047175"/>
    </source>
</evidence>
<evidence type="ECO:0000256" key="4">
    <source>
        <dbReference type="ARBA" id="ARBA00022898"/>
    </source>
</evidence>
<evidence type="ECO:0000313" key="12">
    <source>
        <dbReference type="Proteomes" id="UP000274391"/>
    </source>
</evidence>
<dbReference type="GO" id="GO:0005737">
    <property type="term" value="C:cytoplasm"/>
    <property type="evidence" value="ECO:0007669"/>
    <property type="project" value="TreeGrafter"/>
</dbReference>
<keyword evidence="12" id="KW-1185">Reference proteome</keyword>
<gene>
    <name evidence="11" type="ORF">EG850_00230</name>
</gene>
<dbReference type="GO" id="GO:0019346">
    <property type="term" value="P:transsulfuration"/>
    <property type="evidence" value="ECO:0007669"/>
    <property type="project" value="InterPro"/>
</dbReference>
<dbReference type="GO" id="GO:0030170">
    <property type="term" value="F:pyridoxal phosphate binding"/>
    <property type="evidence" value="ECO:0007669"/>
    <property type="project" value="InterPro"/>
</dbReference>
<dbReference type="EMBL" id="RQVS01000001">
    <property type="protein sequence ID" value="RRJ88615.1"/>
    <property type="molecule type" value="Genomic_DNA"/>
</dbReference>
<protein>
    <recommendedName>
        <fullName evidence="5">homocysteine desulfhydrase</fullName>
        <ecNumber evidence="5">4.4.1.2</ecNumber>
    </recommendedName>
    <alternativeName>
        <fullName evidence="6">Homocysteine desulfhydrase</fullName>
    </alternativeName>
</protein>
<dbReference type="GO" id="GO:0047982">
    <property type="term" value="F:homocysteine desulfhydrase activity"/>
    <property type="evidence" value="ECO:0007669"/>
    <property type="project" value="UniProtKB-EC"/>
</dbReference>
<dbReference type="InterPro" id="IPR000277">
    <property type="entry name" value="Cys/Met-Metab_PyrdxlP-dep_enz"/>
</dbReference>
<evidence type="ECO:0000256" key="8">
    <source>
        <dbReference type="ARBA" id="ARBA00052699"/>
    </source>
</evidence>
<dbReference type="GO" id="GO:0071269">
    <property type="term" value="P:L-homocysteine biosynthetic process"/>
    <property type="evidence" value="ECO:0007669"/>
    <property type="project" value="TreeGrafter"/>
</dbReference>
<dbReference type="PROSITE" id="PS00868">
    <property type="entry name" value="CYS_MET_METAB_PP"/>
    <property type="match status" value="1"/>
</dbReference>
<dbReference type="InterPro" id="IPR015424">
    <property type="entry name" value="PyrdxlP-dep_Trfase"/>
</dbReference>
<dbReference type="InterPro" id="IPR015421">
    <property type="entry name" value="PyrdxlP-dep_Trfase_major"/>
</dbReference>
<dbReference type="InterPro" id="IPR054542">
    <property type="entry name" value="Cys_met_metab_PP"/>
</dbReference>
<comment type="similarity">
    <text evidence="2 10">Belongs to the trans-sulfuration enzymes family.</text>
</comment>
<reference evidence="11 12" key="1">
    <citation type="submission" date="2018-11" db="EMBL/GenBank/DDBJ databases">
        <title>YIM 102482-1 draft genome.</title>
        <authorList>
            <person name="Li G."/>
            <person name="Jiang Y."/>
        </authorList>
    </citation>
    <scope>NUCLEOTIDE SEQUENCE [LARGE SCALE GENOMIC DNA]</scope>
    <source>
        <strain evidence="11 12">YIM 102482-1</strain>
    </source>
</reference>
<dbReference type="Proteomes" id="UP000274391">
    <property type="component" value="Unassembled WGS sequence"/>
</dbReference>
<comment type="caution">
    <text evidence="11">The sequence shown here is derived from an EMBL/GenBank/DDBJ whole genome shotgun (WGS) entry which is preliminary data.</text>
</comment>
<dbReference type="FunFam" id="3.40.640.10:FF:000046">
    <property type="entry name" value="Cystathionine gamma-lyase"/>
    <property type="match status" value="1"/>
</dbReference>
<evidence type="ECO:0000256" key="2">
    <source>
        <dbReference type="ARBA" id="ARBA00009077"/>
    </source>
</evidence>
<dbReference type="PANTHER" id="PTHR43797">
    <property type="entry name" value="HOMOCYSTEINE/CYSTEINE SYNTHASE"/>
    <property type="match status" value="1"/>
</dbReference>
<dbReference type="GO" id="GO:0006535">
    <property type="term" value="P:cysteine biosynthetic process from serine"/>
    <property type="evidence" value="ECO:0007669"/>
    <property type="project" value="TreeGrafter"/>
</dbReference>
<dbReference type="InterPro" id="IPR006235">
    <property type="entry name" value="OAc-hSer/O-AcSer_sulfhydrylase"/>
</dbReference>
<dbReference type="GO" id="GO:0003961">
    <property type="term" value="F:O-acetylhomoserine aminocarboxypropyltransferase activity"/>
    <property type="evidence" value="ECO:0007669"/>
    <property type="project" value="TreeGrafter"/>
</dbReference>
<dbReference type="PANTHER" id="PTHR43797:SF2">
    <property type="entry name" value="HOMOCYSTEINE_CYSTEINE SYNTHASE"/>
    <property type="match status" value="1"/>
</dbReference>
<evidence type="ECO:0000256" key="1">
    <source>
        <dbReference type="ARBA" id="ARBA00001933"/>
    </source>
</evidence>
<evidence type="ECO:0000256" key="7">
    <source>
        <dbReference type="ARBA" id="ARBA00048780"/>
    </source>
</evidence>
<comment type="catalytic activity">
    <reaction evidence="7">
        <text>L-homocysteine + H2O = 2-oxobutanoate + hydrogen sulfide + NH4(+) + H(+)</text>
        <dbReference type="Rhea" id="RHEA:14501"/>
        <dbReference type="ChEBI" id="CHEBI:15377"/>
        <dbReference type="ChEBI" id="CHEBI:15378"/>
        <dbReference type="ChEBI" id="CHEBI:16763"/>
        <dbReference type="ChEBI" id="CHEBI:28938"/>
        <dbReference type="ChEBI" id="CHEBI:29919"/>
        <dbReference type="ChEBI" id="CHEBI:58199"/>
        <dbReference type="EC" id="4.4.1.2"/>
    </reaction>
    <physiologicalReaction direction="left-to-right" evidence="7">
        <dbReference type="Rhea" id="RHEA:14502"/>
    </physiologicalReaction>
</comment>
<evidence type="ECO:0000256" key="10">
    <source>
        <dbReference type="RuleBase" id="RU362118"/>
    </source>
</evidence>
<dbReference type="CDD" id="cd00614">
    <property type="entry name" value="CGS_like"/>
    <property type="match status" value="1"/>
</dbReference>
<dbReference type="OrthoDB" id="9780685at2"/>
<dbReference type="GO" id="GO:0018826">
    <property type="term" value="F:methionine gamma-lyase activity"/>
    <property type="evidence" value="ECO:0007669"/>
    <property type="project" value="UniProtKB-EC"/>
</dbReference>
<proteinExistence type="inferred from homology"/>
<dbReference type="AlphaFoldDB" id="A0A3P3W0Q6"/>
<dbReference type="GO" id="GO:0004124">
    <property type="term" value="F:cysteine synthase activity"/>
    <property type="evidence" value="ECO:0007669"/>
    <property type="project" value="TreeGrafter"/>
</dbReference>
<name>A0A3P3W0Q6_9MICO</name>
<feature type="modified residue" description="N6-(pyridoxal phosphate)lysine" evidence="9">
    <location>
        <position position="220"/>
    </location>
</feature>
<comment type="cofactor">
    <cofactor evidence="1 10">
        <name>pyridoxal 5'-phosphate</name>
        <dbReference type="ChEBI" id="CHEBI:597326"/>
    </cofactor>
</comment>
<evidence type="ECO:0000313" key="11">
    <source>
        <dbReference type="EMBL" id="RRJ88615.1"/>
    </source>
</evidence>
<dbReference type="EC" id="4.4.1.2" evidence="5"/>
<dbReference type="InterPro" id="IPR015422">
    <property type="entry name" value="PyrdxlP-dep_Trfase_small"/>
</dbReference>
<dbReference type="SUPFAM" id="SSF53383">
    <property type="entry name" value="PLP-dependent transferases"/>
    <property type="match status" value="1"/>
</dbReference>
<dbReference type="Gene3D" id="3.40.640.10">
    <property type="entry name" value="Type I PLP-dependent aspartate aminotransferase-like (Major domain)"/>
    <property type="match status" value="1"/>
</dbReference>
<organism evidence="11 12">
    <name type="scientific">Gulosibacter macacae</name>
    <dbReference type="NCBI Taxonomy" id="2488791"/>
    <lineage>
        <taxon>Bacteria</taxon>
        <taxon>Bacillati</taxon>
        <taxon>Actinomycetota</taxon>
        <taxon>Actinomycetes</taxon>
        <taxon>Micrococcales</taxon>
        <taxon>Microbacteriaceae</taxon>
        <taxon>Gulosibacter</taxon>
    </lineage>
</organism>
<comment type="catalytic activity">
    <reaction evidence="8">
        <text>L-methionine + H2O = methanethiol + 2-oxobutanoate + NH4(+)</text>
        <dbReference type="Rhea" id="RHEA:23800"/>
        <dbReference type="ChEBI" id="CHEBI:15377"/>
        <dbReference type="ChEBI" id="CHEBI:16007"/>
        <dbReference type="ChEBI" id="CHEBI:16763"/>
        <dbReference type="ChEBI" id="CHEBI:28938"/>
        <dbReference type="ChEBI" id="CHEBI:57844"/>
        <dbReference type="EC" id="4.4.1.11"/>
    </reaction>
    <physiologicalReaction direction="left-to-right" evidence="8">
        <dbReference type="Rhea" id="RHEA:23801"/>
    </physiologicalReaction>
</comment>
<keyword evidence="4 9" id="KW-0663">Pyridoxal phosphate</keyword>
<dbReference type="Pfam" id="PF01053">
    <property type="entry name" value="Cys_Met_Meta_PP"/>
    <property type="match status" value="1"/>
</dbReference>
<evidence type="ECO:0000256" key="6">
    <source>
        <dbReference type="ARBA" id="ARBA00047199"/>
    </source>
</evidence>
<sequence length="443" mass="48475">MTEHEVVDPNYDWDGFGFDTRQVHAGERPYGADGDRVVPIHMSNAFRFDSFQHTWDRFSGEDDGQLYSRHRNPTSEVAEARVASLEGGTGAVAVASGSAAIASTMLSLLEAGDHFISTASIYSGTQLMFNRSLRRLGIEVDYVWDWRSRDEWEALIRPNTKAIFTESIPNPKNDIVDIAFVAEIAHAHGIPLIVDNTIASPYLIRPIEHGADIVVHSSTKFLGGHGAGLSGVIVDGGRFDWAATEGRYPLLTERQHPGKPSFVEAAGDRAFEQYVRLTSVYDYGPAISPFNAFLLQQGMETLSLRMQRHVDSARAIAEWLVGQSGVVSVDYAGLPGGRDSELAQRLYGGRSGSVFALTVIGGLEGARTFIDHLRVFSRMTNIGDVRSLAIHPGTTTHLLFSEEYRLRLGIEPGLVRLSIGLETVDDLIADLEDALAAVVRVHG</sequence>
<dbReference type="PIRSF" id="PIRSF001434">
    <property type="entry name" value="CGS"/>
    <property type="match status" value="1"/>
</dbReference>
<dbReference type="RefSeq" id="WP_124968674.1">
    <property type="nucleotide sequence ID" value="NZ_RQVS01000001.1"/>
</dbReference>
<dbReference type="Gene3D" id="3.90.1150.10">
    <property type="entry name" value="Aspartate Aminotransferase, domain 1"/>
    <property type="match status" value="1"/>
</dbReference>
<accession>A0A3P3W0Q6</accession>
<evidence type="ECO:0000256" key="3">
    <source>
        <dbReference type="ARBA" id="ARBA00022679"/>
    </source>
</evidence>